<dbReference type="PANTHER" id="PTHR48099">
    <property type="entry name" value="C-1-TETRAHYDROFOLATE SYNTHASE, CYTOPLASMIC-RELATED"/>
    <property type="match status" value="1"/>
</dbReference>
<proteinExistence type="inferred from homology"/>
<keyword evidence="5 12" id="KW-0378">Hydrolase</keyword>
<dbReference type="Gene3D" id="3.40.50.720">
    <property type="entry name" value="NAD(P)-binding Rossmann-like Domain"/>
    <property type="match status" value="1"/>
</dbReference>
<dbReference type="SUPFAM" id="SSF51735">
    <property type="entry name" value="NAD(P)-binding Rossmann-fold domains"/>
    <property type="match status" value="1"/>
</dbReference>
<dbReference type="GO" id="GO:0035999">
    <property type="term" value="P:tetrahydrofolate interconversion"/>
    <property type="evidence" value="ECO:0007669"/>
    <property type="project" value="UniProtKB-UniRule"/>
</dbReference>
<dbReference type="GO" id="GO:0009086">
    <property type="term" value="P:methionine biosynthetic process"/>
    <property type="evidence" value="ECO:0007669"/>
    <property type="project" value="UniProtKB-KW"/>
</dbReference>
<sequence length="281" mass="31080">MKNKLLDGKTLAKQIRAEISQKCKDLKRQAGIIPGLAVVIVGDDPASHSYVRSKEKACFEVGFYSEVHKLEKSITQQELLQLIKQLNSNPKINGILVQLPLPDHIDENMINENIDPKKDIDGFHPINLGNLFLNRPNFVPCTPKGILRLLKHYEISIEGKNVVVIGRSNIVGKPTAALFLHENATVTLCHSKTEDLEMYTKQADILIVAVGRPNFITKDMIKEGAIIIDAGTTKVNNKLTGDVDFDDVYDKVEKITPVPGGVGPMTIAMLLENTLEAVLKK</sequence>
<evidence type="ECO:0000259" key="14">
    <source>
        <dbReference type="Pfam" id="PF02882"/>
    </source>
</evidence>
<dbReference type="RefSeq" id="WP_087677764.1">
    <property type="nucleotide sequence ID" value="NZ_FUWV01000001.1"/>
</dbReference>
<dbReference type="Gene3D" id="3.40.50.10860">
    <property type="entry name" value="Leucine Dehydrogenase, chain A, domain 1"/>
    <property type="match status" value="1"/>
</dbReference>
<keyword evidence="8 12" id="KW-0368">Histidine biosynthesis</keyword>
<dbReference type="CDD" id="cd01080">
    <property type="entry name" value="NAD_bind_m-THF_DH_Cyclohyd"/>
    <property type="match status" value="1"/>
</dbReference>
<evidence type="ECO:0000256" key="11">
    <source>
        <dbReference type="ARBA" id="ARBA00036357"/>
    </source>
</evidence>
<feature type="domain" description="Tetrahydrofolate dehydrogenase/cyclohydrolase NAD(P)-binding" evidence="14">
    <location>
        <begin position="140"/>
        <end position="279"/>
    </location>
</feature>
<dbReference type="PANTHER" id="PTHR48099:SF5">
    <property type="entry name" value="C-1-TETRAHYDROFOLATE SYNTHASE, CYTOPLASMIC"/>
    <property type="match status" value="1"/>
</dbReference>
<dbReference type="EMBL" id="FUWV01000001">
    <property type="protein sequence ID" value="SJZ37090.1"/>
    <property type="molecule type" value="Genomic_DNA"/>
</dbReference>
<evidence type="ECO:0000256" key="6">
    <source>
        <dbReference type="ARBA" id="ARBA00022857"/>
    </source>
</evidence>
<keyword evidence="10 12" id="KW-0511">Multifunctional enzyme</keyword>
<evidence type="ECO:0000256" key="5">
    <source>
        <dbReference type="ARBA" id="ARBA00022801"/>
    </source>
</evidence>
<organism evidence="15 16">
    <name type="scientific">Garciella nitratireducens DSM 15102</name>
    <dbReference type="NCBI Taxonomy" id="1121911"/>
    <lineage>
        <taxon>Bacteria</taxon>
        <taxon>Bacillati</taxon>
        <taxon>Bacillota</taxon>
        <taxon>Clostridia</taxon>
        <taxon>Eubacteriales</taxon>
        <taxon>Eubacteriaceae</taxon>
        <taxon>Garciella</taxon>
    </lineage>
</organism>
<dbReference type="GO" id="GO:0005829">
    <property type="term" value="C:cytosol"/>
    <property type="evidence" value="ECO:0007669"/>
    <property type="project" value="TreeGrafter"/>
</dbReference>
<evidence type="ECO:0000256" key="10">
    <source>
        <dbReference type="ARBA" id="ARBA00023268"/>
    </source>
</evidence>
<comment type="catalytic activity">
    <reaction evidence="12">
        <text>(6R)-5,10-methylene-5,6,7,8-tetrahydrofolate + NADP(+) = (6R)-5,10-methenyltetrahydrofolate + NADPH</text>
        <dbReference type="Rhea" id="RHEA:22812"/>
        <dbReference type="ChEBI" id="CHEBI:15636"/>
        <dbReference type="ChEBI" id="CHEBI:57455"/>
        <dbReference type="ChEBI" id="CHEBI:57783"/>
        <dbReference type="ChEBI" id="CHEBI:58349"/>
        <dbReference type="EC" id="1.5.1.5"/>
    </reaction>
</comment>
<gene>
    <name evidence="12" type="primary">folD</name>
    <name evidence="15" type="ORF">SAMN02745973_00325</name>
</gene>
<evidence type="ECO:0000256" key="4">
    <source>
        <dbReference type="ARBA" id="ARBA00022755"/>
    </source>
</evidence>
<evidence type="ECO:0000313" key="15">
    <source>
        <dbReference type="EMBL" id="SJZ37090.1"/>
    </source>
</evidence>
<dbReference type="HAMAP" id="MF_01576">
    <property type="entry name" value="THF_DHG_CYH"/>
    <property type="match status" value="1"/>
</dbReference>
<comment type="similarity">
    <text evidence="12">Belongs to the tetrahydrofolate dehydrogenase/cyclohydrolase family.</text>
</comment>
<keyword evidence="3 12" id="KW-0028">Amino-acid biosynthesis</keyword>
<comment type="subunit">
    <text evidence="12">Homodimer.</text>
</comment>
<dbReference type="GO" id="GO:0004477">
    <property type="term" value="F:methenyltetrahydrofolate cyclohydrolase activity"/>
    <property type="evidence" value="ECO:0007669"/>
    <property type="project" value="UniProtKB-UniRule"/>
</dbReference>
<dbReference type="Pfam" id="PF02882">
    <property type="entry name" value="THF_DHG_CYH_C"/>
    <property type="match status" value="1"/>
</dbReference>
<dbReference type="PROSITE" id="PS00767">
    <property type="entry name" value="THF_DHG_CYH_2"/>
    <property type="match status" value="1"/>
</dbReference>
<evidence type="ECO:0000256" key="1">
    <source>
        <dbReference type="ARBA" id="ARBA00004777"/>
    </source>
</evidence>
<feature type="binding site" evidence="12">
    <location>
        <position position="232"/>
    </location>
    <ligand>
        <name>NADP(+)</name>
        <dbReference type="ChEBI" id="CHEBI:58349"/>
    </ligand>
</feature>
<accession>A0A1T4K3S1</accession>
<dbReference type="NCBIfam" id="NF008058">
    <property type="entry name" value="PRK10792.1"/>
    <property type="match status" value="1"/>
</dbReference>
<dbReference type="FunFam" id="3.40.50.720:FF:000094">
    <property type="entry name" value="Bifunctional protein FolD"/>
    <property type="match status" value="1"/>
</dbReference>
<evidence type="ECO:0000256" key="2">
    <source>
        <dbReference type="ARBA" id="ARBA00022563"/>
    </source>
</evidence>
<comment type="caution">
    <text evidence="12">Lacks conserved residue(s) required for the propagation of feature annotation.</text>
</comment>
<dbReference type="FunFam" id="3.40.50.10860:FF:000001">
    <property type="entry name" value="Bifunctional protein FolD"/>
    <property type="match status" value="1"/>
</dbReference>
<dbReference type="InterPro" id="IPR000672">
    <property type="entry name" value="THF_DH/CycHdrlase"/>
</dbReference>
<evidence type="ECO:0000256" key="7">
    <source>
        <dbReference type="ARBA" id="ARBA00023002"/>
    </source>
</evidence>
<evidence type="ECO:0000313" key="16">
    <source>
        <dbReference type="Proteomes" id="UP000196365"/>
    </source>
</evidence>
<comment type="function">
    <text evidence="12">Catalyzes the oxidation of 5,10-methylenetetrahydrofolate to 5,10-methenyltetrahydrofolate and then the hydrolysis of 5,10-methenyltetrahydrofolate to 10-formyltetrahydrofolate.</text>
</comment>
<dbReference type="InterPro" id="IPR020631">
    <property type="entry name" value="THF_DH/CycHdrlase_NAD-bd_dom"/>
</dbReference>
<keyword evidence="16" id="KW-1185">Reference proteome</keyword>
<keyword evidence="7 12" id="KW-0560">Oxidoreductase</keyword>
<comment type="catalytic activity">
    <reaction evidence="11 12">
        <text>(6R)-5,10-methenyltetrahydrofolate + H2O = (6R)-10-formyltetrahydrofolate + H(+)</text>
        <dbReference type="Rhea" id="RHEA:23700"/>
        <dbReference type="ChEBI" id="CHEBI:15377"/>
        <dbReference type="ChEBI" id="CHEBI:15378"/>
        <dbReference type="ChEBI" id="CHEBI:57455"/>
        <dbReference type="ChEBI" id="CHEBI:195366"/>
        <dbReference type="EC" id="3.5.4.9"/>
    </reaction>
</comment>
<name>A0A1T4K3S1_9FIRM</name>
<keyword evidence="9 12" id="KW-0486">Methionine biosynthesis</keyword>
<dbReference type="InterPro" id="IPR046346">
    <property type="entry name" value="Aminoacid_DH-like_N_sf"/>
</dbReference>
<evidence type="ECO:0000256" key="12">
    <source>
        <dbReference type="HAMAP-Rule" id="MF_01576"/>
    </source>
</evidence>
<dbReference type="OrthoDB" id="9803580at2"/>
<evidence type="ECO:0000256" key="9">
    <source>
        <dbReference type="ARBA" id="ARBA00023167"/>
    </source>
</evidence>
<dbReference type="GO" id="GO:0006164">
    <property type="term" value="P:purine nucleotide biosynthetic process"/>
    <property type="evidence" value="ECO:0007669"/>
    <property type="project" value="UniProtKB-KW"/>
</dbReference>
<keyword evidence="2 12" id="KW-0554">One-carbon metabolism</keyword>
<dbReference type="EC" id="3.5.4.9" evidence="12"/>
<dbReference type="AlphaFoldDB" id="A0A1T4K3S1"/>
<feature type="domain" description="Tetrahydrofolate dehydrogenase/cyclohydrolase catalytic" evidence="13">
    <location>
        <begin position="6"/>
        <end position="121"/>
    </location>
</feature>
<dbReference type="GO" id="GO:0004488">
    <property type="term" value="F:methylenetetrahydrofolate dehydrogenase (NADP+) activity"/>
    <property type="evidence" value="ECO:0007669"/>
    <property type="project" value="UniProtKB-UniRule"/>
</dbReference>
<dbReference type="PRINTS" id="PR00085">
    <property type="entry name" value="THFDHDRGNASE"/>
</dbReference>
<reference evidence="15 16" key="1">
    <citation type="submission" date="2017-02" db="EMBL/GenBank/DDBJ databases">
        <authorList>
            <person name="Peterson S.W."/>
        </authorList>
    </citation>
    <scope>NUCLEOTIDE SEQUENCE [LARGE SCALE GENOMIC DNA]</scope>
    <source>
        <strain evidence="15 16">DSM 15102</strain>
    </source>
</reference>
<dbReference type="InterPro" id="IPR020867">
    <property type="entry name" value="THF_DH/CycHdrlase_CS"/>
</dbReference>
<evidence type="ECO:0000256" key="3">
    <source>
        <dbReference type="ARBA" id="ARBA00022605"/>
    </source>
</evidence>
<dbReference type="PROSITE" id="PS00766">
    <property type="entry name" value="THF_DHG_CYH_1"/>
    <property type="match status" value="1"/>
</dbReference>
<comment type="pathway">
    <text evidence="1 12">One-carbon metabolism; tetrahydrofolate interconversion.</text>
</comment>
<evidence type="ECO:0000259" key="13">
    <source>
        <dbReference type="Pfam" id="PF00763"/>
    </source>
</evidence>
<dbReference type="NCBIfam" id="NF010783">
    <property type="entry name" value="PRK14186.1"/>
    <property type="match status" value="1"/>
</dbReference>
<dbReference type="Pfam" id="PF00763">
    <property type="entry name" value="THF_DHG_CYH"/>
    <property type="match status" value="1"/>
</dbReference>
<keyword evidence="6 12" id="KW-0521">NADP</keyword>
<dbReference type="SUPFAM" id="SSF53223">
    <property type="entry name" value="Aminoacid dehydrogenase-like, N-terminal domain"/>
    <property type="match status" value="1"/>
</dbReference>
<dbReference type="GO" id="GO:0000105">
    <property type="term" value="P:L-histidine biosynthetic process"/>
    <property type="evidence" value="ECO:0007669"/>
    <property type="project" value="UniProtKB-KW"/>
</dbReference>
<dbReference type="InterPro" id="IPR036291">
    <property type="entry name" value="NAD(P)-bd_dom_sf"/>
</dbReference>
<keyword evidence="4 12" id="KW-0658">Purine biosynthesis</keyword>
<evidence type="ECO:0000256" key="8">
    <source>
        <dbReference type="ARBA" id="ARBA00023102"/>
    </source>
</evidence>
<dbReference type="Proteomes" id="UP000196365">
    <property type="component" value="Unassembled WGS sequence"/>
</dbReference>
<dbReference type="EC" id="1.5.1.5" evidence="12"/>
<protein>
    <recommendedName>
        <fullName evidence="12">Bifunctional protein FolD</fullName>
    </recommendedName>
    <domain>
        <recommendedName>
            <fullName evidence="12">Methylenetetrahydrofolate dehydrogenase</fullName>
            <ecNumber evidence="12">1.5.1.5</ecNumber>
        </recommendedName>
    </domain>
    <domain>
        <recommendedName>
            <fullName evidence="12">Methenyltetrahydrofolate cyclohydrolase</fullName>
            <ecNumber evidence="12">3.5.4.9</ecNumber>
        </recommendedName>
    </domain>
</protein>
<dbReference type="InterPro" id="IPR020630">
    <property type="entry name" value="THF_DH/CycHdrlase_cat_dom"/>
</dbReference>
<dbReference type="UniPathway" id="UPA00193"/>
<feature type="binding site" evidence="12">
    <location>
        <begin position="166"/>
        <end position="168"/>
    </location>
    <ligand>
        <name>NADP(+)</name>
        <dbReference type="ChEBI" id="CHEBI:58349"/>
    </ligand>
</feature>